<name>A0A4V3V794_9BACI</name>
<organism evidence="3 4">
    <name type="scientific">Bacillus timonensis</name>
    <dbReference type="NCBI Taxonomy" id="1033734"/>
    <lineage>
        <taxon>Bacteria</taxon>
        <taxon>Bacillati</taxon>
        <taxon>Bacillota</taxon>
        <taxon>Bacilli</taxon>
        <taxon>Bacillales</taxon>
        <taxon>Bacillaceae</taxon>
        <taxon>Bacillus</taxon>
    </lineage>
</organism>
<proteinExistence type="predicted"/>
<keyword evidence="4" id="KW-1185">Reference proteome</keyword>
<protein>
    <submittedName>
        <fullName evidence="3">Gfo/Idh/MocA family oxidoreductase</fullName>
    </submittedName>
</protein>
<dbReference type="EMBL" id="SLUB01000045">
    <property type="protein sequence ID" value="THE10503.1"/>
    <property type="molecule type" value="Genomic_DNA"/>
</dbReference>
<dbReference type="AlphaFoldDB" id="A0A4V3V794"/>
<sequence length="334" mass="37244">MVKTIIVGAGAISYCHAEALTKLGIKIIGIYDINRESATKLATLYSTFVIDDFELAVKEADIVHICTPPSFRIQYAKIAMEAGCHVVMEKPMAITLKDAEILNALMKKNNRKLMIDFNHRFRYGFQRLLDIVKSGVIGDVINVYVNRMGMLGENAGTKKDTWRRNLTTVCGMSIESLSHDIDMIIQLAGPIASVKADIRGTYEDIPQFDNNVNVCFNLKNGAMGLINASWSSYLKSSSRGIIGTEGSVVLDGDDLFDFSRLRLRTKDMAHEEIYMLNDIYNFATCPSYYNANKYFIECILNDLNPSTSGEYALSTLKVSHAILESAKSQQTIQL</sequence>
<feature type="domain" description="GFO/IDH/MocA-like oxidoreductase" evidence="2">
    <location>
        <begin position="125"/>
        <end position="248"/>
    </location>
</feature>
<dbReference type="Gene3D" id="3.40.50.720">
    <property type="entry name" value="NAD(P)-binding Rossmann-like Domain"/>
    <property type="match status" value="1"/>
</dbReference>
<dbReference type="GO" id="GO:0000166">
    <property type="term" value="F:nucleotide binding"/>
    <property type="evidence" value="ECO:0007669"/>
    <property type="project" value="InterPro"/>
</dbReference>
<evidence type="ECO:0000313" key="4">
    <source>
        <dbReference type="Proteomes" id="UP000306477"/>
    </source>
</evidence>
<dbReference type="InterPro" id="IPR000683">
    <property type="entry name" value="Gfo/Idh/MocA-like_OxRdtase_N"/>
</dbReference>
<dbReference type="Gene3D" id="3.30.360.10">
    <property type="entry name" value="Dihydrodipicolinate Reductase, domain 2"/>
    <property type="match status" value="1"/>
</dbReference>
<accession>A0A4V3V794</accession>
<feature type="domain" description="Gfo/Idh/MocA-like oxidoreductase N-terminal" evidence="1">
    <location>
        <begin position="3"/>
        <end position="117"/>
    </location>
</feature>
<dbReference type="PANTHER" id="PTHR43377">
    <property type="entry name" value="BILIVERDIN REDUCTASE A"/>
    <property type="match status" value="1"/>
</dbReference>
<evidence type="ECO:0000259" key="2">
    <source>
        <dbReference type="Pfam" id="PF22725"/>
    </source>
</evidence>
<dbReference type="PANTHER" id="PTHR43377:SF1">
    <property type="entry name" value="BILIVERDIN REDUCTASE A"/>
    <property type="match status" value="1"/>
</dbReference>
<dbReference type="OrthoDB" id="9815825at2"/>
<reference evidence="3 4" key="1">
    <citation type="journal article" date="2019" name="Indoor Air">
        <title>Impacts of indoor surface finishes on bacterial viability.</title>
        <authorList>
            <person name="Hu J."/>
            <person name="Maamar S.B."/>
            <person name="Glawe A.J."/>
            <person name="Gottel N."/>
            <person name="Gilbert J.A."/>
            <person name="Hartmann E.M."/>
        </authorList>
    </citation>
    <scope>NUCLEOTIDE SEQUENCE [LARGE SCALE GENOMIC DNA]</scope>
    <source>
        <strain evidence="3 4">AF060A6</strain>
    </source>
</reference>
<evidence type="ECO:0000259" key="1">
    <source>
        <dbReference type="Pfam" id="PF01408"/>
    </source>
</evidence>
<dbReference type="Pfam" id="PF01408">
    <property type="entry name" value="GFO_IDH_MocA"/>
    <property type="match status" value="1"/>
</dbReference>
<dbReference type="InterPro" id="IPR051450">
    <property type="entry name" value="Gfo/Idh/MocA_Oxidoreductases"/>
</dbReference>
<dbReference type="Pfam" id="PF22725">
    <property type="entry name" value="GFO_IDH_MocA_C3"/>
    <property type="match status" value="1"/>
</dbReference>
<dbReference type="SUPFAM" id="SSF51735">
    <property type="entry name" value="NAD(P)-binding Rossmann-fold domains"/>
    <property type="match status" value="1"/>
</dbReference>
<evidence type="ECO:0000313" key="3">
    <source>
        <dbReference type="EMBL" id="THE10503.1"/>
    </source>
</evidence>
<dbReference type="Proteomes" id="UP000306477">
    <property type="component" value="Unassembled WGS sequence"/>
</dbReference>
<gene>
    <name evidence="3" type="ORF">E1I69_18450</name>
</gene>
<dbReference type="InterPro" id="IPR055170">
    <property type="entry name" value="GFO_IDH_MocA-like_dom"/>
</dbReference>
<dbReference type="SUPFAM" id="SSF55347">
    <property type="entry name" value="Glyceraldehyde-3-phosphate dehydrogenase-like, C-terminal domain"/>
    <property type="match status" value="1"/>
</dbReference>
<dbReference type="InterPro" id="IPR036291">
    <property type="entry name" value="NAD(P)-bd_dom_sf"/>
</dbReference>
<comment type="caution">
    <text evidence="3">The sequence shown here is derived from an EMBL/GenBank/DDBJ whole genome shotgun (WGS) entry which is preliminary data.</text>
</comment>